<organism evidence="2 3">
    <name type="scientific">Flavobacterium suaedae</name>
    <dbReference type="NCBI Taxonomy" id="1767027"/>
    <lineage>
        <taxon>Bacteria</taxon>
        <taxon>Pseudomonadati</taxon>
        <taxon>Bacteroidota</taxon>
        <taxon>Flavobacteriia</taxon>
        <taxon>Flavobacteriales</taxon>
        <taxon>Flavobacteriaceae</taxon>
        <taxon>Flavobacterium</taxon>
    </lineage>
</organism>
<comment type="caution">
    <text evidence="2">The sequence shown here is derived from an EMBL/GenBank/DDBJ whole genome shotgun (WGS) entry which is preliminary data.</text>
</comment>
<dbReference type="Proteomes" id="UP000615760">
    <property type="component" value="Unassembled WGS sequence"/>
</dbReference>
<dbReference type="RefSeq" id="WP_188620399.1">
    <property type="nucleotide sequence ID" value="NZ_BMJE01000003.1"/>
</dbReference>
<dbReference type="EMBL" id="BMJE01000003">
    <property type="protein sequence ID" value="GGB74084.1"/>
    <property type="molecule type" value="Genomic_DNA"/>
</dbReference>
<keyword evidence="1" id="KW-0732">Signal</keyword>
<dbReference type="InterPro" id="IPR025348">
    <property type="entry name" value="DUF4252"/>
</dbReference>
<name>A0ABQ1JT45_9FLAO</name>
<accession>A0ABQ1JT45</accession>
<proteinExistence type="predicted"/>
<reference evidence="3" key="1">
    <citation type="journal article" date="2019" name="Int. J. Syst. Evol. Microbiol.">
        <title>The Global Catalogue of Microorganisms (GCM) 10K type strain sequencing project: providing services to taxonomists for standard genome sequencing and annotation.</title>
        <authorList>
            <consortium name="The Broad Institute Genomics Platform"/>
            <consortium name="The Broad Institute Genome Sequencing Center for Infectious Disease"/>
            <person name="Wu L."/>
            <person name="Ma J."/>
        </authorList>
    </citation>
    <scope>NUCLEOTIDE SEQUENCE [LARGE SCALE GENOMIC DNA]</scope>
    <source>
        <strain evidence="3">CGMCC 1.15461</strain>
    </source>
</reference>
<evidence type="ECO:0008006" key="4">
    <source>
        <dbReference type="Google" id="ProtNLM"/>
    </source>
</evidence>
<gene>
    <name evidence="2" type="ORF">GCM10007424_12490</name>
</gene>
<dbReference type="Pfam" id="PF14060">
    <property type="entry name" value="DUF4252"/>
    <property type="match status" value="1"/>
</dbReference>
<evidence type="ECO:0000256" key="1">
    <source>
        <dbReference type="SAM" id="SignalP"/>
    </source>
</evidence>
<protein>
    <recommendedName>
        <fullName evidence="4">DUF4252 domain-containing protein</fullName>
    </recommendedName>
</protein>
<feature type="chain" id="PRO_5047324261" description="DUF4252 domain-containing protein" evidence="1">
    <location>
        <begin position="20"/>
        <end position="179"/>
    </location>
</feature>
<keyword evidence="3" id="KW-1185">Reference proteome</keyword>
<dbReference type="PROSITE" id="PS51257">
    <property type="entry name" value="PROKAR_LIPOPROTEIN"/>
    <property type="match status" value="1"/>
</dbReference>
<evidence type="ECO:0000313" key="3">
    <source>
        <dbReference type="Proteomes" id="UP000615760"/>
    </source>
</evidence>
<sequence length="179" mass="20335">MKKIFWVAGLLLLALTSCSNEPSLQKYFVEKSSARDFMTLDIAANFVNSDTLSLSDGEKKALQSLNKLNLLVYKKDSLATNEVYDKEKETVKGLLDKGAYEQLMRMGSNKEGVYIYSLGEEKEIDEFVFFMYQQENGFGVVRVLGDDMNPNDVMYMVQLLEKGNLNLKQLAPLKEVMVE</sequence>
<feature type="signal peptide" evidence="1">
    <location>
        <begin position="1"/>
        <end position="19"/>
    </location>
</feature>
<evidence type="ECO:0000313" key="2">
    <source>
        <dbReference type="EMBL" id="GGB74084.1"/>
    </source>
</evidence>